<evidence type="ECO:0000256" key="3">
    <source>
        <dbReference type="ARBA" id="ARBA00022692"/>
    </source>
</evidence>
<feature type="transmembrane region" description="Helical" evidence="6">
    <location>
        <begin position="435"/>
        <end position="453"/>
    </location>
</feature>
<dbReference type="AlphaFoldDB" id="Q8XN33"/>
<keyword evidence="4 6" id="KW-1133">Transmembrane helix</keyword>
<keyword evidence="3 6" id="KW-0812">Transmembrane</keyword>
<dbReference type="HOGENOM" id="CLU_040274_1_0_9"/>
<dbReference type="KEGG" id="cpe:CPE0505"/>
<dbReference type="InterPro" id="IPR050833">
    <property type="entry name" value="Poly_Biosynth_Transport"/>
</dbReference>
<dbReference type="STRING" id="195102.gene:10489761"/>
<keyword evidence="2" id="KW-1003">Cell membrane</keyword>
<feature type="transmembrane region" description="Helical" evidence="6">
    <location>
        <begin position="305"/>
        <end position="324"/>
    </location>
</feature>
<feature type="transmembrane region" description="Helical" evidence="6">
    <location>
        <begin position="119"/>
        <end position="140"/>
    </location>
</feature>
<evidence type="ECO:0000256" key="2">
    <source>
        <dbReference type="ARBA" id="ARBA00022475"/>
    </source>
</evidence>
<feature type="transmembrane region" description="Helical" evidence="6">
    <location>
        <begin position="396"/>
        <end position="414"/>
    </location>
</feature>
<feature type="transmembrane region" description="Helical" evidence="6">
    <location>
        <begin position="465"/>
        <end position="485"/>
    </location>
</feature>
<feature type="transmembrane region" description="Helical" evidence="6">
    <location>
        <begin position="374"/>
        <end position="390"/>
    </location>
</feature>
<proteinExistence type="predicted"/>
<dbReference type="Proteomes" id="UP000000818">
    <property type="component" value="Chromosome"/>
</dbReference>
<feature type="transmembrane region" description="Helical" evidence="6">
    <location>
        <begin position="46"/>
        <end position="69"/>
    </location>
</feature>
<name>Q8XN33_CLOPE</name>
<dbReference type="PANTHER" id="PTHR30250">
    <property type="entry name" value="PST FAMILY PREDICTED COLANIC ACID TRANSPORTER"/>
    <property type="match status" value="1"/>
</dbReference>
<feature type="transmembrane region" description="Helical" evidence="6">
    <location>
        <begin position="336"/>
        <end position="353"/>
    </location>
</feature>
<accession>Q8XN33</accession>
<evidence type="ECO:0000256" key="6">
    <source>
        <dbReference type="SAM" id="Phobius"/>
    </source>
</evidence>
<reference evidence="7 8" key="1">
    <citation type="journal article" date="2002" name="Proc. Natl. Acad. Sci. U.S.A.">
        <title>Complete genome sequence of Clostridium perfringens, an anaerobic flesh-eater.</title>
        <authorList>
            <person name="Shimizu T."/>
            <person name="Ohtani K."/>
            <person name="Hirakawa H."/>
            <person name="Ohshima K."/>
            <person name="Yamashita A."/>
            <person name="Shiba T."/>
            <person name="Ogasawara N."/>
            <person name="Hattori M."/>
            <person name="Kuhara S."/>
            <person name="Hayashi H."/>
        </authorList>
    </citation>
    <scope>NUCLEOTIDE SEQUENCE [LARGE SCALE GENOMIC DNA]</scope>
    <source>
        <strain evidence="8">13 / Type A</strain>
    </source>
</reference>
<evidence type="ECO:0000313" key="8">
    <source>
        <dbReference type="Proteomes" id="UP000000818"/>
    </source>
</evidence>
<organism evidence="7 8">
    <name type="scientific">Clostridium perfringens (strain 13 / Type A)</name>
    <dbReference type="NCBI Taxonomy" id="195102"/>
    <lineage>
        <taxon>Bacteria</taxon>
        <taxon>Bacillati</taxon>
        <taxon>Bacillota</taxon>
        <taxon>Clostridia</taxon>
        <taxon>Eubacteriales</taxon>
        <taxon>Clostridiaceae</taxon>
        <taxon>Clostridium</taxon>
    </lineage>
</organism>
<sequence length="506" mass="58492">MRTKKALINSSINIVTYLILFIPNLILRKVFLNTLGNEMLGLNSFYSNIIGWLSIAELGVGSAIIFSLYKPFAENNRRKINMYIRFYGKFYRTIGFIILGLGIIISPFLNFFIENKVDIEIITVGFLIFLLNSFISYMFSNRLCILNVAQESYKLTLGTTISQLIIFLLQYILLKNHPSFILYITIQLIVNLIYYIIINIYISRKYPWLNKDKEDLDYNTKMGLFKNIWALFMHKIGGVVVNSTDNIVISKFVGLGILANYANYNTVIAALQKVILLGLNGITASVGNMLNSSDKKKAYDIHKKIFFLNFWIVSFVVISLYNTLNQFVGLWVGKQYLLDSLTFIVILINLYFVTMRGSVEQFQNGSGNFYQDRYAPLVEAFINLAVSIFLVKKIGIAGVFIGTLVSNFTVIFWTKPYIVYKYVFHKPISGYFVMYFKYLVIGIVPLVLTNWLTCSVKYNLSIKSFVINCLINIIVINFTYLIIFYRTKEFKYYLLLFIKIIRNLNK</sequence>
<dbReference type="GO" id="GO:0005886">
    <property type="term" value="C:plasma membrane"/>
    <property type="evidence" value="ECO:0007669"/>
    <property type="project" value="UniProtKB-SubCell"/>
</dbReference>
<feature type="transmembrane region" description="Helical" evidence="6">
    <location>
        <begin position="180"/>
        <end position="202"/>
    </location>
</feature>
<protein>
    <submittedName>
        <fullName evidence="7">Probable flippase</fullName>
    </submittedName>
</protein>
<comment type="subcellular location">
    <subcellularLocation>
        <location evidence="1">Cell membrane</location>
        <topology evidence="1">Multi-pass membrane protein</topology>
    </subcellularLocation>
</comment>
<dbReference type="RefSeq" id="WP_011009862.1">
    <property type="nucleotide sequence ID" value="NC_003366.1"/>
</dbReference>
<gene>
    <name evidence="7" type="ordered locus">CPE0505</name>
</gene>
<keyword evidence="5 6" id="KW-0472">Membrane</keyword>
<evidence type="ECO:0000256" key="4">
    <source>
        <dbReference type="ARBA" id="ARBA00022989"/>
    </source>
</evidence>
<dbReference type="EMBL" id="BA000016">
    <property type="protein sequence ID" value="BAB80211.1"/>
    <property type="molecule type" value="Genomic_DNA"/>
</dbReference>
<evidence type="ECO:0000256" key="5">
    <source>
        <dbReference type="ARBA" id="ARBA00023136"/>
    </source>
</evidence>
<feature type="transmembrane region" description="Helical" evidence="6">
    <location>
        <begin position="7"/>
        <end position="26"/>
    </location>
</feature>
<evidence type="ECO:0000256" key="1">
    <source>
        <dbReference type="ARBA" id="ARBA00004651"/>
    </source>
</evidence>
<feature type="transmembrane region" description="Helical" evidence="6">
    <location>
        <begin position="90"/>
        <end position="113"/>
    </location>
</feature>
<feature type="transmembrane region" description="Helical" evidence="6">
    <location>
        <begin position="152"/>
        <end position="174"/>
    </location>
</feature>
<dbReference type="PANTHER" id="PTHR30250:SF26">
    <property type="entry name" value="PSMA PROTEIN"/>
    <property type="match status" value="1"/>
</dbReference>
<evidence type="ECO:0000313" key="7">
    <source>
        <dbReference type="EMBL" id="BAB80211.1"/>
    </source>
</evidence>